<accession>A0A6C0EEU9</accession>
<proteinExistence type="predicted"/>
<evidence type="ECO:0000313" key="1">
    <source>
        <dbReference type="EMBL" id="QHT27272.1"/>
    </source>
</evidence>
<reference evidence="1" key="1">
    <citation type="journal article" date="2020" name="Nature">
        <title>Giant virus diversity and host interactions through global metagenomics.</title>
        <authorList>
            <person name="Schulz F."/>
            <person name="Roux S."/>
            <person name="Paez-Espino D."/>
            <person name="Jungbluth S."/>
            <person name="Walsh D.A."/>
            <person name="Denef V.J."/>
            <person name="McMahon K.D."/>
            <person name="Konstantinidis K.T."/>
            <person name="Eloe-Fadrosh E.A."/>
            <person name="Kyrpides N.C."/>
            <person name="Woyke T."/>
        </authorList>
    </citation>
    <scope>NUCLEOTIDE SEQUENCE</scope>
    <source>
        <strain evidence="1">GVMAG-M-3300023179-33</strain>
    </source>
</reference>
<sequence length="31" mass="3716">MCKGVKQIKNKIENKLSVDRLFIYNYKIKSN</sequence>
<name>A0A6C0EEU9_9ZZZZ</name>
<dbReference type="AlphaFoldDB" id="A0A6C0EEU9"/>
<organism evidence="1">
    <name type="scientific">viral metagenome</name>
    <dbReference type="NCBI Taxonomy" id="1070528"/>
    <lineage>
        <taxon>unclassified sequences</taxon>
        <taxon>metagenomes</taxon>
        <taxon>organismal metagenomes</taxon>
    </lineage>
</organism>
<protein>
    <submittedName>
        <fullName evidence="1">Uncharacterized protein</fullName>
    </submittedName>
</protein>
<dbReference type="EMBL" id="MN739821">
    <property type="protein sequence ID" value="QHT27272.1"/>
    <property type="molecule type" value="Genomic_DNA"/>
</dbReference>